<sequence>MLLENTLQPLQKVVQEYYTGR</sequence>
<evidence type="ECO:0000313" key="1">
    <source>
        <dbReference type="EMBL" id="EAZ93491.1"/>
    </source>
</evidence>
<gene>
    <name evidence="1" type="ORF">CY0110_16887</name>
</gene>
<name>A3II59_9CHRO</name>
<accession>A3II59</accession>
<proteinExistence type="predicted"/>
<reference evidence="1 2" key="1">
    <citation type="submission" date="2007-03" db="EMBL/GenBank/DDBJ databases">
        <authorList>
            <person name="Stal L."/>
            <person name="Ferriera S."/>
            <person name="Johnson J."/>
            <person name="Kravitz S."/>
            <person name="Beeson K."/>
            <person name="Sutton G."/>
            <person name="Rogers Y.-H."/>
            <person name="Friedman R."/>
            <person name="Frazier M."/>
            <person name="Venter J.C."/>
        </authorList>
    </citation>
    <scope>NUCLEOTIDE SEQUENCE [LARGE SCALE GENOMIC DNA]</scope>
    <source>
        <strain evidence="1 2">CCY0110</strain>
    </source>
</reference>
<evidence type="ECO:0000313" key="2">
    <source>
        <dbReference type="Proteomes" id="UP000003781"/>
    </source>
</evidence>
<keyword evidence="2" id="KW-1185">Reference proteome</keyword>
<dbReference type="AlphaFoldDB" id="A3II59"/>
<dbReference type="Proteomes" id="UP000003781">
    <property type="component" value="Unassembled WGS sequence"/>
</dbReference>
<organism evidence="1 2">
    <name type="scientific">Crocosphaera chwakensis CCY0110</name>
    <dbReference type="NCBI Taxonomy" id="391612"/>
    <lineage>
        <taxon>Bacteria</taxon>
        <taxon>Bacillati</taxon>
        <taxon>Cyanobacteriota</taxon>
        <taxon>Cyanophyceae</taxon>
        <taxon>Oscillatoriophycideae</taxon>
        <taxon>Chroococcales</taxon>
        <taxon>Aphanothecaceae</taxon>
        <taxon>Crocosphaera</taxon>
        <taxon>Crocosphaera chwakensis</taxon>
    </lineage>
</organism>
<protein>
    <submittedName>
        <fullName evidence="1">Uncharacterized protein</fullName>
    </submittedName>
</protein>
<dbReference type="EMBL" id="AAXW01000002">
    <property type="protein sequence ID" value="EAZ93491.1"/>
    <property type="molecule type" value="Genomic_DNA"/>
</dbReference>
<comment type="caution">
    <text evidence="1">The sequence shown here is derived from an EMBL/GenBank/DDBJ whole genome shotgun (WGS) entry which is preliminary data.</text>
</comment>